<keyword evidence="12" id="KW-0449">Lipoprotein</keyword>
<evidence type="ECO:0000256" key="1">
    <source>
        <dbReference type="ARBA" id="ARBA00004141"/>
    </source>
</evidence>
<feature type="domain" description="Rhodopsin" evidence="17">
    <location>
        <begin position="138"/>
        <end position="368"/>
    </location>
</feature>
<dbReference type="Pfam" id="PF20684">
    <property type="entry name" value="Fung_rhodopsin"/>
    <property type="match status" value="1"/>
</dbReference>
<dbReference type="InterPro" id="IPR008427">
    <property type="entry name" value="Extracellular_membr_CFEM_dom"/>
</dbReference>
<dbReference type="AlphaFoldDB" id="A0AA97NYM2"/>
<evidence type="ECO:0000256" key="9">
    <source>
        <dbReference type="ARBA" id="ARBA00022989"/>
    </source>
</evidence>
<dbReference type="EMBL" id="JH793943">
    <property type="protein sequence ID" value="ELQ38684.1"/>
    <property type="molecule type" value="Genomic_DNA"/>
</dbReference>
<feature type="compositionally biased region" description="Gly residues" evidence="14">
    <location>
        <begin position="377"/>
        <end position="407"/>
    </location>
</feature>
<comment type="subcellular location">
    <subcellularLocation>
        <location evidence="2">Membrane</location>
        <topology evidence="2">Lipid-anchor</topology>
        <topology evidence="2">GPI-anchor</topology>
    </subcellularLocation>
    <subcellularLocation>
        <location evidence="1">Membrane</location>
        <topology evidence="1">Multi-pass membrane protein</topology>
    </subcellularLocation>
    <subcellularLocation>
        <location evidence="3">Secreted</location>
    </subcellularLocation>
</comment>
<feature type="transmembrane region" description="Helical" evidence="15">
    <location>
        <begin position="188"/>
        <end position="210"/>
    </location>
</feature>
<evidence type="ECO:0000256" key="4">
    <source>
        <dbReference type="ARBA" id="ARBA00010031"/>
    </source>
</evidence>
<keyword evidence="6" id="KW-0325">Glycoprotein</keyword>
<feature type="region of interest" description="Disordered" evidence="14">
    <location>
        <begin position="377"/>
        <end position="421"/>
    </location>
</feature>
<proteinExistence type="inferred from homology"/>
<sequence length="491" mass="52788">MRSLAVPLSQKRFLDDEVASDSSVSAAHRSMGLTSTSTKSGTACLRARSSCAPTDQTCICTDARLQQEVNDCVREKCTIREGLVTLNTTSTECGLPVQDKRQPLKTLAITLGAISPLFVILRMSARFMLMNQGGAAVAVGEDDWFILAALVVGVPNTVIIVSGLVDSGGLGLDIWRLDPETINSFGKYFYATAIMYFAEVTLLKMSLLWFYLRIFPSRGVRLALWATIAFNIAFGITFFLLGVLQCQPISYFWTKWDGEHEGTCVDINTVAWSNAGISIALDIWMLAVPLSQLQALRLNWKKKVGVALMFCVGTLVTVVSVLRLQSLVAFARSDNPTMDSWDVTSWSVIEINVGIMCTCLPSLRLLLVRIFPRLGGGGGSSGASRAYGGGGGGGRTGATLGGTGGTSRIGTVSKAGSVTRPKDAELRGGITMQRTYNVSYSDPDDEESLVQMHDLEPRRRIDFEKPGSSASSVTIAPAADSWMSGGGRRSG</sequence>
<feature type="transmembrane region" description="Helical" evidence="15">
    <location>
        <begin position="144"/>
        <end position="165"/>
    </location>
</feature>
<dbReference type="Proteomes" id="UP000011086">
    <property type="component" value="Unassembled WGS sequence"/>
</dbReference>
<keyword evidence="11" id="KW-1015">Disulfide bond</keyword>
<dbReference type="Pfam" id="PF05730">
    <property type="entry name" value="CFEM"/>
    <property type="match status" value="1"/>
</dbReference>
<evidence type="ECO:0000256" key="15">
    <source>
        <dbReference type="SAM" id="Phobius"/>
    </source>
</evidence>
<feature type="region of interest" description="Disordered" evidence="14">
    <location>
        <begin position="459"/>
        <end position="491"/>
    </location>
</feature>
<reference evidence="18" key="1">
    <citation type="journal article" date="2012" name="PLoS Genet.">
        <title>Comparative analysis of the genomes of two field isolates of the rice blast fungus Magnaporthe oryzae.</title>
        <authorList>
            <person name="Xue M."/>
            <person name="Yang J."/>
            <person name="Li Z."/>
            <person name="Hu S."/>
            <person name="Yao N."/>
            <person name="Dean R.A."/>
            <person name="Zhao W."/>
            <person name="Shen M."/>
            <person name="Zhang H."/>
            <person name="Li C."/>
            <person name="Liu L."/>
            <person name="Cao L."/>
            <person name="Xu X."/>
            <person name="Xing Y."/>
            <person name="Hsiang T."/>
            <person name="Zhang Z."/>
            <person name="Xu J.R."/>
            <person name="Peng Y.L."/>
        </authorList>
    </citation>
    <scope>NUCLEOTIDE SEQUENCE</scope>
    <source>
        <strain evidence="18">Y34</strain>
    </source>
</reference>
<evidence type="ECO:0000259" key="16">
    <source>
        <dbReference type="Pfam" id="PF05730"/>
    </source>
</evidence>
<evidence type="ECO:0000256" key="3">
    <source>
        <dbReference type="ARBA" id="ARBA00004613"/>
    </source>
</evidence>
<keyword evidence="8" id="KW-0732">Signal</keyword>
<feature type="transmembrane region" description="Helical" evidence="15">
    <location>
        <begin position="344"/>
        <end position="367"/>
    </location>
</feature>
<evidence type="ECO:0000256" key="5">
    <source>
        <dbReference type="ARBA" id="ARBA00022525"/>
    </source>
</evidence>
<keyword evidence="9 15" id="KW-1133">Transmembrane helix</keyword>
<protein>
    <submittedName>
        <fullName evidence="18">CFEM domain-containing protein</fullName>
    </submittedName>
</protein>
<organism evidence="18">
    <name type="scientific">Pyricularia oryzae (strain Y34)</name>
    <name type="common">Rice blast fungus</name>
    <name type="synonym">Magnaporthe oryzae</name>
    <dbReference type="NCBI Taxonomy" id="1143189"/>
    <lineage>
        <taxon>Eukaryota</taxon>
        <taxon>Fungi</taxon>
        <taxon>Dikarya</taxon>
        <taxon>Ascomycota</taxon>
        <taxon>Pezizomycotina</taxon>
        <taxon>Sordariomycetes</taxon>
        <taxon>Sordariomycetidae</taxon>
        <taxon>Magnaporthales</taxon>
        <taxon>Pyriculariaceae</taxon>
        <taxon>Pyricularia</taxon>
    </lineage>
</organism>
<feature type="domain" description="CFEM" evidence="16">
    <location>
        <begin position="46"/>
        <end position="93"/>
    </location>
</feature>
<comment type="similarity">
    <text evidence="13">Belongs to the SAT4 family.</text>
</comment>
<evidence type="ECO:0000256" key="10">
    <source>
        <dbReference type="ARBA" id="ARBA00023136"/>
    </source>
</evidence>
<evidence type="ECO:0000256" key="13">
    <source>
        <dbReference type="ARBA" id="ARBA00038359"/>
    </source>
</evidence>
<evidence type="ECO:0000259" key="17">
    <source>
        <dbReference type="Pfam" id="PF20684"/>
    </source>
</evidence>
<accession>A0AA97NYM2</accession>
<dbReference type="PANTHER" id="PTHR33048">
    <property type="entry name" value="PTH11-LIKE INTEGRAL MEMBRANE PROTEIN (AFU_ORTHOLOGUE AFUA_5G11245)"/>
    <property type="match status" value="1"/>
</dbReference>
<evidence type="ECO:0000256" key="2">
    <source>
        <dbReference type="ARBA" id="ARBA00004589"/>
    </source>
</evidence>
<evidence type="ECO:0000256" key="11">
    <source>
        <dbReference type="ARBA" id="ARBA00023157"/>
    </source>
</evidence>
<feature type="transmembrane region" description="Helical" evidence="15">
    <location>
        <begin position="275"/>
        <end position="293"/>
    </location>
</feature>
<feature type="transmembrane region" description="Helical" evidence="15">
    <location>
        <begin position="104"/>
        <end position="123"/>
    </location>
</feature>
<keyword evidence="6" id="KW-0336">GPI-anchor</keyword>
<evidence type="ECO:0000256" key="8">
    <source>
        <dbReference type="ARBA" id="ARBA00022729"/>
    </source>
</evidence>
<feature type="transmembrane region" description="Helical" evidence="15">
    <location>
        <begin position="222"/>
        <end position="244"/>
    </location>
</feature>
<feature type="transmembrane region" description="Helical" evidence="15">
    <location>
        <begin position="305"/>
        <end position="324"/>
    </location>
</feature>
<keyword evidence="5" id="KW-0964">Secreted</keyword>
<keyword evidence="7 15" id="KW-0812">Transmembrane</keyword>
<dbReference type="GO" id="GO:0098552">
    <property type="term" value="C:side of membrane"/>
    <property type="evidence" value="ECO:0007669"/>
    <property type="project" value="UniProtKB-KW"/>
</dbReference>
<evidence type="ECO:0000256" key="12">
    <source>
        <dbReference type="ARBA" id="ARBA00023288"/>
    </source>
</evidence>
<name>A0AA97NYM2_PYRO3</name>
<evidence type="ECO:0000256" key="14">
    <source>
        <dbReference type="SAM" id="MobiDB-lite"/>
    </source>
</evidence>
<dbReference type="InterPro" id="IPR052337">
    <property type="entry name" value="SAT4-like"/>
</dbReference>
<keyword evidence="10 15" id="KW-0472">Membrane</keyword>
<dbReference type="InterPro" id="IPR049326">
    <property type="entry name" value="Rhodopsin_dom_fungi"/>
</dbReference>
<evidence type="ECO:0000256" key="7">
    <source>
        <dbReference type="ARBA" id="ARBA00022692"/>
    </source>
</evidence>
<evidence type="ECO:0000256" key="6">
    <source>
        <dbReference type="ARBA" id="ARBA00022622"/>
    </source>
</evidence>
<gene>
    <name evidence="18" type="ORF">OOU_Y34scaffold00531g2</name>
</gene>
<dbReference type="GO" id="GO:0005576">
    <property type="term" value="C:extracellular region"/>
    <property type="evidence" value="ECO:0007669"/>
    <property type="project" value="UniProtKB-SubCell"/>
</dbReference>
<dbReference type="PANTHER" id="PTHR33048:SF143">
    <property type="entry name" value="EXTRACELLULAR MEMBRANE PROTEIN CFEM DOMAIN-CONTAINING PROTEIN-RELATED"/>
    <property type="match status" value="1"/>
</dbReference>
<comment type="similarity">
    <text evidence="4">Belongs to the RBT5 family.</text>
</comment>
<evidence type="ECO:0000313" key="18">
    <source>
        <dbReference type="EMBL" id="ELQ38684.1"/>
    </source>
</evidence>